<organism evidence="8 9">
    <name type="scientific">Datura stramonium</name>
    <name type="common">Jimsonweed</name>
    <name type="synonym">Common thornapple</name>
    <dbReference type="NCBI Taxonomy" id="4076"/>
    <lineage>
        <taxon>Eukaryota</taxon>
        <taxon>Viridiplantae</taxon>
        <taxon>Streptophyta</taxon>
        <taxon>Embryophyta</taxon>
        <taxon>Tracheophyta</taxon>
        <taxon>Spermatophyta</taxon>
        <taxon>Magnoliopsida</taxon>
        <taxon>eudicotyledons</taxon>
        <taxon>Gunneridae</taxon>
        <taxon>Pentapetalae</taxon>
        <taxon>asterids</taxon>
        <taxon>lamiids</taxon>
        <taxon>Solanales</taxon>
        <taxon>Solanaceae</taxon>
        <taxon>Solanoideae</taxon>
        <taxon>Datureae</taxon>
        <taxon>Datura</taxon>
    </lineage>
</organism>
<feature type="domain" description="TF-B3" evidence="7">
    <location>
        <begin position="287"/>
        <end position="385"/>
    </location>
</feature>
<dbReference type="InterPro" id="IPR050655">
    <property type="entry name" value="Plant_B3_domain"/>
</dbReference>
<keyword evidence="9" id="KW-1185">Reference proteome</keyword>
<evidence type="ECO:0000256" key="6">
    <source>
        <dbReference type="SAM" id="MobiDB-lite"/>
    </source>
</evidence>
<gene>
    <name evidence="8" type="ORF">HAX54_036728</name>
</gene>
<feature type="domain" description="TF-B3" evidence="7">
    <location>
        <begin position="597"/>
        <end position="690"/>
    </location>
</feature>
<keyword evidence="4" id="KW-0804">Transcription</keyword>
<feature type="region of interest" description="Disordered" evidence="6">
    <location>
        <begin position="711"/>
        <end position="803"/>
    </location>
</feature>
<dbReference type="Gene3D" id="2.40.330.10">
    <property type="entry name" value="DNA-binding pseudobarrel domain"/>
    <property type="match status" value="5"/>
</dbReference>
<dbReference type="SMART" id="SM01019">
    <property type="entry name" value="B3"/>
    <property type="match status" value="5"/>
</dbReference>
<dbReference type="InterPro" id="IPR003340">
    <property type="entry name" value="B3_DNA-bd"/>
</dbReference>
<protein>
    <recommendedName>
        <fullName evidence="7">TF-B3 domain-containing protein</fullName>
    </recommendedName>
</protein>
<reference evidence="8 9" key="1">
    <citation type="journal article" date="2021" name="BMC Genomics">
        <title>Datura genome reveals duplications of psychoactive alkaloid biosynthetic genes and high mutation rate following tissue culture.</title>
        <authorList>
            <person name="Rajewski A."/>
            <person name="Carter-House D."/>
            <person name="Stajich J."/>
            <person name="Litt A."/>
        </authorList>
    </citation>
    <scope>NUCLEOTIDE SEQUENCE [LARGE SCALE GENOMIC DNA]</scope>
    <source>
        <strain evidence="8">AR-01</strain>
    </source>
</reference>
<feature type="region of interest" description="Disordered" evidence="6">
    <location>
        <begin position="426"/>
        <end position="471"/>
    </location>
</feature>
<feature type="region of interest" description="Disordered" evidence="6">
    <location>
        <begin position="147"/>
        <end position="171"/>
    </location>
</feature>
<dbReference type="Pfam" id="PF02362">
    <property type="entry name" value="B3"/>
    <property type="match status" value="4"/>
</dbReference>
<evidence type="ECO:0000256" key="5">
    <source>
        <dbReference type="ARBA" id="ARBA00023242"/>
    </source>
</evidence>
<comment type="subcellular location">
    <subcellularLocation>
        <location evidence="1">Nucleus</location>
    </subcellularLocation>
</comment>
<evidence type="ECO:0000256" key="4">
    <source>
        <dbReference type="ARBA" id="ARBA00023163"/>
    </source>
</evidence>
<evidence type="ECO:0000256" key="3">
    <source>
        <dbReference type="ARBA" id="ARBA00023125"/>
    </source>
</evidence>
<feature type="compositionally biased region" description="Acidic residues" evidence="6">
    <location>
        <begin position="780"/>
        <end position="800"/>
    </location>
</feature>
<dbReference type="SUPFAM" id="SSF101936">
    <property type="entry name" value="DNA-binding pseudobarrel domain"/>
    <property type="match status" value="6"/>
</dbReference>
<evidence type="ECO:0000256" key="1">
    <source>
        <dbReference type="ARBA" id="ARBA00004123"/>
    </source>
</evidence>
<name>A0ABS8SGF9_DATST</name>
<feature type="domain" description="TF-B3" evidence="7">
    <location>
        <begin position="9"/>
        <end position="102"/>
    </location>
</feature>
<feature type="domain" description="TF-B3" evidence="7">
    <location>
        <begin position="488"/>
        <end position="584"/>
    </location>
</feature>
<evidence type="ECO:0000313" key="8">
    <source>
        <dbReference type="EMBL" id="MCD7457981.1"/>
    </source>
</evidence>
<proteinExistence type="predicted"/>
<dbReference type="PANTHER" id="PTHR31920:SF37">
    <property type="entry name" value="B3 DOMAIN-CONTAINING TRANSCRIPTION FACTOR VRN1"/>
    <property type="match status" value="1"/>
</dbReference>
<keyword evidence="5" id="KW-0539">Nucleus</keyword>
<dbReference type="InterPro" id="IPR015300">
    <property type="entry name" value="DNA-bd_pseudobarrel_sf"/>
</dbReference>
<dbReference type="Proteomes" id="UP000823775">
    <property type="component" value="Unassembled WGS sequence"/>
</dbReference>
<sequence length="1093" mass="125922">MTESYSLASFYVIVESSVINDRQLRIPDTFVQKHGDELLDTVKLIVPTDDYWFVGVKKAGQMIWLHDGWQEFMEHHSVGYWYFLLFKYGQNSCFNVHIFDLAATEIDYQLRSHGNAKLRDVGQDHSHGKEKIIGDKNGKKAVEIVDPLNPEQGPESTPKSSELPRGTKRRKIAPGRTKLLHCYETRSRTNKLQEDGRLSNAENLNISGNSSLTKPLRGKLVQRSIETPIHSAAATGGTMKSFTSQQWEKSVVHGSPDNRCKRGRPRAAEGNRAINAAKMFTPKNPYFLRILEKYNIVQNRILNIPVDFVRKYMPNTSELIKLQDSDGNKWNVRCIRRKMRMFLSKGWLVFVRDNNLVAGDACVFELIKDLQADELMLKVHIFRSRVEENSTNLLGGSVPKPTLSNGKNFTLQFDESKHTESLDAFRPVSSDRTNHKTNTKNSFTGQQWEKSVVHRSSDNRRKRGRPRAAEANRATNAAKMFMPKNPYFMMALEEYNVIRNYILNIPPEFVRDYMPKTSEQIKLQDSDGNKWNAHCVRRKTSMFLSKGWVNFVRDNGLVVGDACVFELIKDIQADELMLKGFARAARRDLTTTENMEKGFFKVFFSKSSAEQLKIPTSFTDFKNGKLPRKVSLRDRFDNMWPIEVTKTDGNFYFHYGWEKFVEDNTVELGDFFVFDYDGKGTFDLKLLGIDGCEKNEVGGKKKKEKMNIEHQKNVELKGKNLASDSSSSSSGDDSDEDYMVKEEDAHEEYEVVVEEEEEKEEEQETEKTPLSKRRCMKGEEEVDDDDDEDEEEEEKEEENEMVGTFKKTAPRSKVGCRRATACKVRNRHDQFGADIFRSGRAIQPKNPYFVAKMREERKDDLYVPIDVVRDFKLELPSRITIRDSVGREFETKLKFWKDGSHPTFGKMRDRHDQFGAGIFKSGCATQPKYPYFIAKIPSIKRYQVHVPIDVVRDYKLELPSSMIIRDSAGREFETKLNSWKDGGHKRATACKARDGHDQHVPINVIRDNKLELPSSMIIRDSAGREFETKLQSWKNGRIWLIGGWRSLFGWNLVRNNDKCICEFVRGKGNEGLYLQVQVLHEGASSRPNKKNKK</sequence>
<dbReference type="CDD" id="cd10017">
    <property type="entry name" value="B3_DNA"/>
    <property type="match status" value="4"/>
</dbReference>
<dbReference type="PANTHER" id="PTHR31920">
    <property type="entry name" value="B3 DOMAIN-CONTAINING"/>
    <property type="match status" value="1"/>
</dbReference>
<dbReference type="EMBL" id="JACEIK010000489">
    <property type="protein sequence ID" value="MCD7457981.1"/>
    <property type="molecule type" value="Genomic_DNA"/>
</dbReference>
<evidence type="ECO:0000259" key="7">
    <source>
        <dbReference type="PROSITE" id="PS50863"/>
    </source>
</evidence>
<feature type="compositionally biased region" description="Acidic residues" evidence="6">
    <location>
        <begin position="745"/>
        <end position="764"/>
    </location>
</feature>
<evidence type="ECO:0000313" key="9">
    <source>
        <dbReference type="Proteomes" id="UP000823775"/>
    </source>
</evidence>
<comment type="caution">
    <text evidence="8">The sequence shown here is derived from an EMBL/GenBank/DDBJ whole genome shotgun (WGS) entry which is preliminary data.</text>
</comment>
<dbReference type="PROSITE" id="PS50863">
    <property type="entry name" value="B3"/>
    <property type="match status" value="4"/>
</dbReference>
<keyword evidence="3" id="KW-0238">DNA-binding</keyword>
<accession>A0ABS8SGF9</accession>
<evidence type="ECO:0000256" key="2">
    <source>
        <dbReference type="ARBA" id="ARBA00023015"/>
    </source>
</evidence>
<keyword evidence="2" id="KW-0805">Transcription regulation</keyword>
<feature type="compositionally biased region" description="Polar residues" evidence="6">
    <location>
        <begin position="439"/>
        <end position="449"/>
    </location>
</feature>